<comment type="caution">
    <text evidence="3">The sequence shown here is derived from an EMBL/GenBank/DDBJ whole genome shotgun (WGS) entry which is preliminary data.</text>
</comment>
<dbReference type="AlphaFoldDB" id="A0A2N5ZI59"/>
<dbReference type="InterPro" id="IPR032640">
    <property type="entry name" value="AMPK1_CBM"/>
</dbReference>
<dbReference type="InterPro" id="IPR013783">
    <property type="entry name" value="Ig-like_fold"/>
</dbReference>
<name>A0A2N5ZI59_MUIH1</name>
<dbReference type="InterPro" id="IPR004843">
    <property type="entry name" value="Calcineurin-like_PHP"/>
</dbReference>
<sequence>MKRFLFVFISLFLIAVCSFSLEMKNIQISYYAPDANAVKVAIDIYDWDADKIVLVKNKKGIFEKNLRLPVGEYKYKFIVDGKWTLRDDLETISEDGYTNHILKVGSEEQIIKAKELKNERLIKRRALAKKYGNLSTEMYRLYDSFKFAVLGDMNNDRKLIKAAVEYINNEKVSFTLGVGDYVKRADDIEEWIDFLSVTSSLKEPFVPVLGEREYLGDKTAESIRYLMRLKDNNTFYSFDYEDKKFIITDSNQERHGSFFSNDQTNWLEKELVDTSDSGKFIIGYRPYYIKGSLPRFKDSWAKYSYERDRLHSLYRKDNVIAVISGCEDVFVYKKVDLIDYIVCPENHLMVVEVSDSLIFYRIYEVDIKKGKIIYKETIKREVR</sequence>
<dbReference type="InterPro" id="IPR014756">
    <property type="entry name" value="Ig_E-set"/>
</dbReference>
<accession>A0A2N5ZI59</accession>
<feature type="domain" description="AMP-activated protein kinase glycogen-binding" evidence="2">
    <location>
        <begin position="34"/>
        <end position="106"/>
    </location>
</feature>
<dbReference type="GO" id="GO:0016787">
    <property type="term" value="F:hydrolase activity"/>
    <property type="evidence" value="ECO:0007669"/>
    <property type="project" value="InterPro"/>
</dbReference>
<dbReference type="EMBL" id="PKTG01000064">
    <property type="protein sequence ID" value="PLX18336.1"/>
    <property type="molecule type" value="Genomic_DNA"/>
</dbReference>
<evidence type="ECO:0000313" key="4">
    <source>
        <dbReference type="Proteomes" id="UP000234857"/>
    </source>
</evidence>
<dbReference type="Proteomes" id="UP000234857">
    <property type="component" value="Unassembled WGS sequence"/>
</dbReference>
<dbReference type="SUPFAM" id="SSF56300">
    <property type="entry name" value="Metallo-dependent phosphatases"/>
    <property type="match status" value="1"/>
</dbReference>
<proteinExistence type="predicted"/>
<dbReference type="InterPro" id="IPR029052">
    <property type="entry name" value="Metallo-depent_PP-like"/>
</dbReference>
<dbReference type="Gene3D" id="2.60.40.10">
    <property type="entry name" value="Immunoglobulins"/>
    <property type="match status" value="1"/>
</dbReference>
<protein>
    <recommendedName>
        <fullName evidence="5">AMP-activated protein kinase glycogen-binding domain-containing protein</fullName>
    </recommendedName>
</protein>
<dbReference type="Gene3D" id="3.60.21.10">
    <property type="match status" value="1"/>
</dbReference>
<organism evidence="3 4">
    <name type="scientific">Muiribacterium halophilum</name>
    <dbReference type="NCBI Taxonomy" id="2053465"/>
    <lineage>
        <taxon>Bacteria</taxon>
        <taxon>Candidatus Muiribacteriota</taxon>
        <taxon>Candidatus Muiribacteriia</taxon>
        <taxon>Candidatus Muiribacteriales</taxon>
        <taxon>Candidatus Muiribacteriaceae</taxon>
        <taxon>Candidatus Muiribacterium</taxon>
    </lineage>
</organism>
<evidence type="ECO:0000313" key="3">
    <source>
        <dbReference type="EMBL" id="PLX18336.1"/>
    </source>
</evidence>
<dbReference type="Pfam" id="PF16561">
    <property type="entry name" value="AMPK1_CBM"/>
    <property type="match status" value="1"/>
</dbReference>
<gene>
    <name evidence="3" type="ORF">C0601_04780</name>
</gene>
<dbReference type="PANTHER" id="PTHR45867:SF3">
    <property type="entry name" value="ACID PHOSPHATASE TYPE 7"/>
    <property type="match status" value="1"/>
</dbReference>
<dbReference type="SUPFAM" id="SSF81296">
    <property type="entry name" value="E set domains"/>
    <property type="match status" value="1"/>
</dbReference>
<dbReference type="PANTHER" id="PTHR45867">
    <property type="entry name" value="PURPLE ACID PHOSPHATASE"/>
    <property type="match status" value="1"/>
</dbReference>
<dbReference type="CDD" id="cd02859">
    <property type="entry name" value="E_set_AMPKbeta_like_N"/>
    <property type="match status" value="1"/>
</dbReference>
<reference evidence="3 4" key="1">
    <citation type="submission" date="2017-11" db="EMBL/GenBank/DDBJ databases">
        <title>Genome-resolved metagenomics identifies genetic mobility, metabolic interactions, and unexpected diversity in perchlorate-reducing communities.</title>
        <authorList>
            <person name="Barnum T.P."/>
            <person name="Figueroa I.A."/>
            <person name="Carlstrom C.I."/>
            <person name="Lucas L.N."/>
            <person name="Engelbrektson A.L."/>
            <person name="Coates J.D."/>
        </authorList>
    </citation>
    <scope>NUCLEOTIDE SEQUENCE [LARGE SCALE GENOMIC DNA]</scope>
    <source>
        <strain evidence="3">BM706</strain>
    </source>
</reference>
<evidence type="ECO:0000259" key="2">
    <source>
        <dbReference type="Pfam" id="PF16561"/>
    </source>
</evidence>
<evidence type="ECO:0000259" key="1">
    <source>
        <dbReference type="Pfam" id="PF00149"/>
    </source>
</evidence>
<evidence type="ECO:0008006" key="5">
    <source>
        <dbReference type="Google" id="ProtNLM"/>
    </source>
</evidence>
<dbReference type="Pfam" id="PF00149">
    <property type="entry name" value="Metallophos"/>
    <property type="match status" value="1"/>
</dbReference>
<feature type="domain" description="Calcineurin-like phosphoesterase" evidence="1">
    <location>
        <begin position="145"/>
        <end position="325"/>
    </location>
</feature>